<evidence type="ECO:0000313" key="2">
    <source>
        <dbReference type="EMBL" id="CCD01663.1"/>
    </source>
</evidence>
<keyword evidence="3" id="KW-1185">Reference proteome</keyword>
<reference evidence="2 3" key="1">
    <citation type="journal article" date="2011" name="PLoS Genet.">
        <title>Azospirillum genomes reveal transition of bacteria from aquatic to terrestrial environments.</title>
        <authorList>
            <person name="Wisniewski-Dye F."/>
            <person name="Borziak K."/>
            <person name="Khalsa-Moyers G."/>
            <person name="Alexandre G."/>
            <person name="Sukharnikov L.O."/>
            <person name="Wuichet K."/>
            <person name="Hurst G.B."/>
            <person name="McDonald W.H."/>
            <person name="Robertson J.S."/>
            <person name="Barbe V."/>
            <person name="Calteau A."/>
            <person name="Rouy Z."/>
            <person name="Mangenot S."/>
            <person name="Prigent-Combaret C."/>
            <person name="Normand P."/>
            <person name="Boyer M."/>
            <person name="Siguier P."/>
            <person name="Dessaux Y."/>
            <person name="Elmerich C."/>
            <person name="Condemine G."/>
            <person name="Krishnen G."/>
            <person name="Kennedy I."/>
            <person name="Paterson A.H."/>
            <person name="Gonzalez V."/>
            <person name="Mavingui P."/>
            <person name="Zhulin I.B."/>
        </authorList>
    </citation>
    <scope>NUCLEOTIDE SEQUENCE [LARGE SCALE GENOMIC DNA]</scope>
    <source>
        <strain evidence="2 3">Sp245</strain>
    </source>
</reference>
<dbReference type="EMBL" id="HE577329">
    <property type="protein sequence ID" value="CCD01663.1"/>
    <property type="molecule type" value="Genomic_DNA"/>
</dbReference>
<keyword evidence="2" id="KW-0614">Plasmid</keyword>
<evidence type="ECO:0000313" key="3">
    <source>
        <dbReference type="Proteomes" id="UP000007319"/>
    </source>
</evidence>
<name>A0A9P1NQ61_9PROT</name>
<sequence>MLRQSSLMYSVRGNADRSIL</sequence>
<evidence type="ECO:0000256" key="1">
    <source>
        <dbReference type="SAM" id="MobiDB-lite"/>
    </source>
</evidence>
<dbReference type="AlphaFoldDB" id="A0A9P1NQ61"/>
<organism evidence="2 3">
    <name type="scientific">Azospirillum baldaniorum</name>
    <dbReference type="NCBI Taxonomy" id="1064539"/>
    <lineage>
        <taxon>Bacteria</taxon>
        <taxon>Pseudomonadati</taxon>
        <taxon>Pseudomonadota</taxon>
        <taxon>Alphaproteobacteria</taxon>
        <taxon>Rhodospirillales</taxon>
        <taxon>Azospirillaceae</taxon>
        <taxon>Azospirillum</taxon>
    </lineage>
</organism>
<dbReference type="Proteomes" id="UP000007319">
    <property type="component" value="Plasmid AZOBR_p2"/>
</dbReference>
<gene>
    <name evidence="2" type="ORF">AZOBR_p230004</name>
</gene>
<proteinExistence type="predicted"/>
<dbReference type="KEGG" id="abs:AZOBR_p230004"/>
<protein>
    <submittedName>
        <fullName evidence="2">Uncharacterized protein</fullName>
    </submittedName>
</protein>
<accession>A0A9P1NQ61</accession>
<geneLocation type="plasmid" evidence="2 3">
    <name>AZOBR_p2</name>
</geneLocation>
<feature type="region of interest" description="Disordered" evidence="1">
    <location>
        <begin position="1"/>
        <end position="20"/>
    </location>
</feature>